<proteinExistence type="predicted"/>
<sequence>MSLAGGVHKDIKSIRYVDFNELKHLNFTPLSIIHGANMRLFL</sequence>
<evidence type="ECO:0000313" key="1">
    <source>
        <dbReference type="EMBL" id="EDS91827.1"/>
    </source>
</evidence>
<reference evidence="1 2" key="1">
    <citation type="submission" date="2008-02" db="EMBL/GenBank/DDBJ databases">
        <title>Annotation of Escherichia albertii TW07627.</title>
        <authorList>
            <person name="Sutton G."/>
            <person name="Whittam T.S."/>
            <person name="Sebastian Y."/>
        </authorList>
    </citation>
    <scope>NUCLEOTIDE SEQUENCE [LARGE SCALE GENOMIC DNA]</scope>
    <source>
        <strain evidence="1 2">TW07627</strain>
    </source>
</reference>
<gene>
    <name evidence="1" type="ORF">ESCAB7627_2603</name>
</gene>
<comment type="caution">
    <text evidence="1">The sequence shown here is derived from an EMBL/GenBank/DDBJ whole genome shotgun (WGS) entry which is preliminary data.</text>
</comment>
<evidence type="ECO:0000313" key="2">
    <source>
        <dbReference type="Proteomes" id="UP000003042"/>
    </source>
</evidence>
<dbReference type="EMBL" id="ABKX01000005">
    <property type="protein sequence ID" value="EDS91827.1"/>
    <property type="molecule type" value="Genomic_DNA"/>
</dbReference>
<protein>
    <submittedName>
        <fullName evidence="1">Uncharacterized protein</fullName>
    </submittedName>
</protein>
<dbReference type="Proteomes" id="UP000003042">
    <property type="component" value="Unassembled WGS sequence"/>
</dbReference>
<organism evidence="1 2">
    <name type="scientific">Escherichia albertii (strain TW07627)</name>
    <dbReference type="NCBI Taxonomy" id="502347"/>
    <lineage>
        <taxon>Bacteria</taxon>
        <taxon>Pseudomonadati</taxon>
        <taxon>Pseudomonadota</taxon>
        <taxon>Gammaproteobacteria</taxon>
        <taxon>Enterobacterales</taxon>
        <taxon>Enterobacteriaceae</taxon>
        <taxon>Escherichia</taxon>
    </lineage>
</organism>
<accession>A0ABC9NNP5</accession>
<dbReference type="AlphaFoldDB" id="A0ABC9NNP5"/>
<name>A0ABC9NNP5_ESCAT</name>